<comment type="caution">
    <text evidence="2">The sequence shown here is derived from an EMBL/GenBank/DDBJ whole genome shotgun (WGS) entry which is preliminary data.</text>
</comment>
<evidence type="ECO:0000256" key="1">
    <source>
        <dbReference type="SAM" id="MobiDB-lite"/>
    </source>
</evidence>
<reference evidence="2 3" key="1">
    <citation type="journal article" date="2015" name="Genome Biol. Evol.">
        <title>The genome of winter moth (Operophtera brumata) provides a genomic perspective on sexual dimorphism and phenology.</title>
        <authorList>
            <person name="Derks M.F."/>
            <person name="Smit S."/>
            <person name="Salis L."/>
            <person name="Schijlen E."/>
            <person name="Bossers A."/>
            <person name="Mateman C."/>
            <person name="Pijl A.S."/>
            <person name="de Ridder D."/>
            <person name="Groenen M.A."/>
            <person name="Visser M.E."/>
            <person name="Megens H.J."/>
        </authorList>
    </citation>
    <scope>NUCLEOTIDE SEQUENCE [LARGE SCALE GENOMIC DNA]</scope>
    <source>
        <strain evidence="2">WM2013NL</strain>
        <tissue evidence="2">Head and thorax</tissue>
    </source>
</reference>
<gene>
    <name evidence="2" type="ORF">OBRU01_18581</name>
</gene>
<evidence type="ECO:0000313" key="3">
    <source>
        <dbReference type="Proteomes" id="UP000037510"/>
    </source>
</evidence>
<dbReference type="Proteomes" id="UP000037510">
    <property type="component" value="Unassembled WGS sequence"/>
</dbReference>
<protein>
    <submittedName>
        <fullName evidence="2">Uncharacterized protein</fullName>
    </submittedName>
</protein>
<dbReference type="EMBL" id="JTDY01004354">
    <property type="protein sequence ID" value="KOB68264.1"/>
    <property type="molecule type" value="Genomic_DNA"/>
</dbReference>
<name>A0A0L7KZ17_OPEBR</name>
<dbReference type="AlphaFoldDB" id="A0A0L7KZ17"/>
<feature type="compositionally biased region" description="Basic and acidic residues" evidence="1">
    <location>
        <begin position="26"/>
        <end position="45"/>
    </location>
</feature>
<organism evidence="2 3">
    <name type="scientific">Operophtera brumata</name>
    <name type="common">Winter moth</name>
    <name type="synonym">Phalaena brumata</name>
    <dbReference type="NCBI Taxonomy" id="104452"/>
    <lineage>
        <taxon>Eukaryota</taxon>
        <taxon>Metazoa</taxon>
        <taxon>Ecdysozoa</taxon>
        <taxon>Arthropoda</taxon>
        <taxon>Hexapoda</taxon>
        <taxon>Insecta</taxon>
        <taxon>Pterygota</taxon>
        <taxon>Neoptera</taxon>
        <taxon>Endopterygota</taxon>
        <taxon>Lepidoptera</taxon>
        <taxon>Glossata</taxon>
        <taxon>Ditrysia</taxon>
        <taxon>Geometroidea</taxon>
        <taxon>Geometridae</taxon>
        <taxon>Larentiinae</taxon>
        <taxon>Operophtera</taxon>
    </lineage>
</organism>
<accession>A0A0L7KZ17</accession>
<proteinExistence type="predicted"/>
<sequence>MSDWKAAAIPFDLLLKPKDILRTDPKSVQKRYEKPIDAGRDEAQKTRPRLILTPAVSMDDVMDERARNILCEDMYTSSTMRAMREAVSPYFSVKAPLPGLPTNANPVPERVMRPKL</sequence>
<keyword evidence="3" id="KW-1185">Reference proteome</keyword>
<feature type="region of interest" description="Disordered" evidence="1">
    <location>
        <begin position="26"/>
        <end position="48"/>
    </location>
</feature>
<evidence type="ECO:0000313" key="2">
    <source>
        <dbReference type="EMBL" id="KOB68264.1"/>
    </source>
</evidence>